<dbReference type="EMBL" id="SIXC01000002">
    <property type="protein sequence ID" value="TBH81560.1"/>
    <property type="molecule type" value="Genomic_DNA"/>
</dbReference>
<gene>
    <name evidence="1" type="ORF">EB812_01985</name>
</gene>
<protein>
    <submittedName>
        <fullName evidence="1">Transposase</fullName>
    </submittedName>
</protein>
<dbReference type="SUPFAM" id="SSF46689">
    <property type="entry name" value="Homeodomain-like"/>
    <property type="match status" value="1"/>
</dbReference>
<dbReference type="GO" id="GO:0006313">
    <property type="term" value="P:DNA transposition"/>
    <property type="evidence" value="ECO:0007669"/>
    <property type="project" value="InterPro"/>
</dbReference>
<organism evidence="1 2">
    <name type="scientific">Desulfovibrio legallii</name>
    <dbReference type="NCBI Taxonomy" id="571438"/>
    <lineage>
        <taxon>Bacteria</taxon>
        <taxon>Pseudomonadati</taxon>
        <taxon>Thermodesulfobacteriota</taxon>
        <taxon>Desulfovibrionia</taxon>
        <taxon>Desulfovibrionales</taxon>
        <taxon>Desulfovibrionaceae</taxon>
        <taxon>Desulfovibrio</taxon>
    </lineage>
</organism>
<evidence type="ECO:0000313" key="1">
    <source>
        <dbReference type="EMBL" id="TBH81560.1"/>
    </source>
</evidence>
<dbReference type="Proteomes" id="UP000292919">
    <property type="component" value="Unassembled WGS sequence"/>
</dbReference>
<dbReference type="InterPro" id="IPR002514">
    <property type="entry name" value="Transposase_8"/>
</dbReference>
<dbReference type="GO" id="GO:0003677">
    <property type="term" value="F:DNA binding"/>
    <property type="evidence" value="ECO:0007669"/>
    <property type="project" value="InterPro"/>
</dbReference>
<comment type="caution">
    <text evidence="1">The sequence shown here is derived from an EMBL/GenBank/DDBJ whole genome shotgun (WGS) entry which is preliminary data.</text>
</comment>
<dbReference type="AlphaFoldDB" id="A0A6H3F7U5"/>
<evidence type="ECO:0000313" key="2">
    <source>
        <dbReference type="Proteomes" id="UP000292919"/>
    </source>
</evidence>
<dbReference type="InterPro" id="IPR009057">
    <property type="entry name" value="Homeodomain-like_sf"/>
</dbReference>
<reference evidence="1 2" key="1">
    <citation type="submission" date="2018-12" db="EMBL/GenBank/DDBJ databases">
        <title>First genome draft of Desulfovibrio legallis sp. nov.</title>
        <authorList>
            <person name="Ben Dhia O."/>
            <person name="Najjari A."/>
            <person name="Ferjani R."/>
            <person name="Fhoula I."/>
            <person name="Fardeau M.-L."/>
            <person name="Boudabbous A."/>
            <person name="Ouzari H.I."/>
        </authorList>
    </citation>
    <scope>NUCLEOTIDE SEQUENCE [LARGE SCALE GENOMIC DNA]</scope>
    <source>
        <strain evidence="1 2">H1T</strain>
    </source>
</reference>
<name>A0A6H3F7U5_9BACT</name>
<keyword evidence="2" id="KW-1185">Reference proteome</keyword>
<proteinExistence type="predicted"/>
<sequence length="148" mass="16360">MCKLHLNARRVRMNKRKNHAPAFKAKVALAALSGERTITELSSESGVHQTQIHRWVKQLKESAPGIFAGEIKTEEAKKERELHELYAKIGQLTVERDFLAQAWGKRGASPAGKAWFSMTMPRSASSGSAVYSVFPAPACSIRPRANMA</sequence>
<dbReference type="GO" id="GO:0004803">
    <property type="term" value="F:transposase activity"/>
    <property type="evidence" value="ECO:0007669"/>
    <property type="project" value="InterPro"/>
</dbReference>
<dbReference type="Pfam" id="PF01527">
    <property type="entry name" value="HTH_Tnp_1"/>
    <property type="match status" value="1"/>
</dbReference>
<accession>A0A6H3F7U5</accession>